<dbReference type="PANTHER" id="PTHR33178">
    <property type="match status" value="1"/>
</dbReference>
<dbReference type="GeneID" id="63717852"/>
<dbReference type="InParanoid" id="A0A151GM67"/>
<dbReference type="Proteomes" id="UP000076580">
    <property type="component" value="Chromosome 02"/>
</dbReference>
<reference evidence="4 5" key="1">
    <citation type="journal article" date="2016" name="Sci. Rep.">
        <title>Insights into Adaptations to a Near-Obligate Nematode Endoparasitic Lifestyle from the Finished Genome of Drechmeria coniospora.</title>
        <authorList>
            <person name="Zhang L."/>
            <person name="Zhou Z."/>
            <person name="Guo Q."/>
            <person name="Fokkens L."/>
            <person name="Miskei M."/>
            <person name="Pocsi I."/>
            <person name="Zhang W."/>
            <person name="Chen M."/>
            <person name="Wang L."/>
            <person name="Sun Y."/>
            <person name="Donzelli B.G."/>
            <person name="Gibson D.M."/>
            <person name="Nelson D.R."/>
            <person name="Luo J.G."/>
            <person name="Rep M."/>
            <person name="Liu H."/>
            <person name="Yang S."/>
            <person name="Wang J."/>
            <person name="Krasnoff S.B."/>
            <person name="Xu Y."/>
            <person name="Molnar I."/>
            <person name="Lin M."/>
        </authorList>
    </citation>
    <scope>NUCLEOTIDE SEQUENCE [LARGE SCALE GENOMIC DNA]</scope>
    <source>
        <strain evidence="4 5">ARSEF 6962</strain>
    </source>
</reference>
<dbReference type="Pfam" id="PF07876">
    <property type="entry name" value="Dabb"/>
    <property type="match status" value="1"/>
</dbReference>
<keyword evidence="2" id="KW-0732">Signal</keyword>
<keyword evidence="5" id="KW-1185">Reference proteome</keyword>
<evidence type="ECO:0000256" key="2">
    <source>
        <dbReference type="SAM" id="SignalP"/>
    </source>
</evidence>
<evidence type="ECO:0000259" key="3">
    <source>
        <dbReference type="PROSITE" id="PS51502"/>
    </source>
</evidence>
<proteinExistence type="predicted"/>
<dbReference type="PROSITE" id="PS51502">
    <property type="entry name" value="S_R_A_B_BARREL"/>
    <property type="match status" value="1"/>
</dbReference>
<feature type="signal peptide" evidence="2">
    <location>
        <begin position="1"/>
        <end position="17"/>
    </location>
</feature>
<dbReference type="InterPro" id="IPR013097">
    <property type="entry name" value="Dabb"/>
</dbReference>
<dbReference type="InterPro" id="IPR044662">
    <property type="entry name" value="HS1/DABB1-like"/>
</dbReference>
<dbReference type="InterPro" id="IPR011008">
    <property type="entry name" value="Dimeric_a/b-barrel"/>
</dbReference>
<evidence type="ECO:0000313" key="4">
    <source>
        <dbReference type="EMBL" id="KYK58196.1"/>
    </source>
</evidence>
<accession>A0A151GM67</accession>
<comment type="caution">
    <text evidence="4">The sequence shown here is derived from an EMBL/GenBank/DDBJ whole genome shotgun (WGS) entry which is preliminary data.</text>
</comment>
<dbReference type="SMART" id="SM00886">
    <property type="entry name" value="Dabb"/>
    <property type="match status" value="1"/>
</dbReference>
<name>A0A151GM67_DRECN</name>
<dbReference type="AlphaFoldDB" id="A0A151GM67"/>
<dbReference type="SUPFAM" id="SSF54909">
    <property type="entry name" value="Dimeric alpha+beta barrel"/>
    <property type="match status" value="1"/>
</dbReference>
<feature type="domain" description="Stress-response A/B barrel" evidence="3">
    <location>
        <begin position="3"/>
        <end position="109"/>
    </location>
</feature>
<feature type="chain" id="PRO_5007580785" evidence="2">
    <location>
        <begin position="18"/>
        <end position="114"/>
    </location>
</feature>
<protein>
    <submittedName>
        <fullName evidence="4">Stress responsive A/B barrel domain protein</fullName>
    </submittedName>
</protein>
<dbReference type="PANTHER" id="PTHR33178:SF10">
    <property type="entry name" value="STRESS-RESPONSE A_B BARREL DOMAIN-CONTAINING PROTEIN"/>
    <property type="match status" value="1"/>
</dbReference>
<evidence type="ECO:0000313" key="5">
    <source>
        <dbReference type="Proteomes" id="UP000076580"/>
    </source>
</evidence>
<gene>
    <name evidence="4" type="ORF">DCS_05209</name>
</gene>
<comment type="subunit">
    <text evidence="1">Homodimer.</text>
</comment>
<dbReference type="RefSeq" id="XP_040657548.1">
    <property type="nucleotide sequence ID" value="XM_040802515.1"/>
</dbReference>
<organism evidence="4 5">
    <name type="scientific">Drechmeria coniospora</name>
    <name type="common">Nematophagous fungus</name>
    <name type="synonym">Meria coniospora</name>
    <dbReference type="NCBI Taxonomy" id="98403"/>
    <lineage>
        <taxon>Eukaryota</taxon>
        <taxon>Fungi</taxon>
        <taxon>Dikarya</taxon>
        <taxon>Ascomycota</taxon>
        <taxon>Pezizomycotina</taxon>
        <taxon>Sordariomycetes</taxon>
        <taxon>Hypocreomycetidae</taxon>
        <taxon>Hypocreales</taxon>
        <taxon>Ophiocordycipitaceae</taxon>
        <taxon>Drechmeria</taxon>
    </lineage>
</organism>
<sequence length="114" mass="12501">MTVTHIVLLAFKPDASAAAVEECIGQLLGLKEACVHPETRKPYIKSSSGGKDMSIEGLQQGITHAYVVEFASVEDRDYYVRKDPAHLAFVKNYIVSPDTVVMKGQVVDFVPGNY</sequence>
<dbReference type="STRING" id="98403.A0A151GM67"/>
<dbReference type="EMBL" id="LAYC01000002">
    <property type="protein sequence ID" value="KYK58196.1"/>
    <property type="molecule type" value="Genomic_DNA"/>
</dbReference>
<evidence type="ECO:0000256" key="1">
    <source>
        <dbReference type="ARBA" id="ARBA00011738"/>
    </source>
</evidence>
<dbReference type="Gene3D" id="3.30.70.100">
    <property type="match status" value="1"/>
</dbReference>